<proteinExistence type="predicted"/>
<feature type="compositionally biased region" description="Polar residues" evidence="1">
    <location>
        <begin position="130"/>
        <end position="144"/>
    </location>
</feature>
<dbReference type="CDD" id="cd04301">
    <property type="entry name" value="NAT_SF"/>
    <property type="match status" value="1"/>
</dbReference>
<dbReference type="RefSeq" id="XP_003663383.1">
    <property type="nucleotide sequence ID" value="XM_003663335.1"/>
</dbReference>
<name>G2QCG2_THET4</name>
<dbReference type="HOGENOM" id="CLU_024894_0_0_1"/>
<feature type="compositionally biased region" description="Gly residues" evidence="1">
    <location>
        <begin position="185"/>
        <end position="197"/>
    </location>
</feature>
<dbReference type="GeneID" id="11509261"/>
<keyword evidence="4" id="KW-1185">Reference proteome</keyword>
<feature type="region of interest" description="Disordered" evidence="1">
    <location>
        <begin position="130"/>
        <end position="223"/>
    </location>
</feature>
<dbReference type="VEuPathDB" id="FungiDB:MYCTH_101399"/>
<dbReference type="PROSITE" id="PS51186">
    <property type="entry name" value="GNAT"/>
    <property type="match status" value="1"/>
</dbReference>
<dbReference type="OrthoDB" id="2129362at2759"/>
<feature type="compositionally biased region" description="Basic and acidic residues" evidence="1">
    <location>
        <begin position="54"/>
        <end position="67"/>
    </location>
</feature>
<accession>G2QCG2</accession>
<dbReference type="InterPro" id="IPR000182">
    <property type="entry name" value="GNAT_dom"/>
</dbReference>
<evidence type="ECO:0000256" key="1">
    <source>
        <dbReference type="SAM" id="MobiDB-lite"/>
    </source>
</evidence>
<dbReference type="KEGG" id="mtm:MYCTH_101399"/>
<protein>
    <recommendedName>
        <fullName evidence="2">N-acetyltransferase domain-containing protein</fullName>
    </recommendedName>
</protein>
<sequence length="696" mass="78503">MLNMGQGNETAQDLDSAELEVQFLSAIGFSGVSETREPDSQRKLKPPSQPHSHVRNELSDLVEERGHPCNLPADQPGTRTRNRSRAQQALLRNQTKGLTITYWDAQRIAKGIVDPSAYLYYEDEPIGSTTSYHPDVNHTSSLTSLHPRLRVSETQKFESVPFGRGSVPREEPESSSIGRRRVRGQKGGGPRGVGAGGDEQHGGRTNGRDGGGRAPQLDQLEPDLRMYRMPRPDRNYPGSSYSLPSLGSGFNISNNGVDARQSKGTDADIRNTIGLKPSIYKSPALGNTWTKYNWSDPNGRDADEVFTQASYLGTFINAWMKGVPKNVVANLSHCGEAYWRCDIDTFTGRLLPPVIQPETMLDPTPLDPNMDWRRRNWTSTLLRKHYNTRRNGRLRENKHFTLPTQLEYAAPEGIAIDEPVIERPEYHRFVPRIASFLRPAVKSDMEAVCAIYNWEVKHGLQALDSQPLSVEEFQNILGTTRQLGMPFIVAVRGSARDLGLTEGNLSFSVFQQIPFQDKQSRGEILGFAFLSVWQPGLVGSANGSSRATARVNVFVHPDYRRKKIGFSLLDMLLTTVSDCFSSETAYDFVDPDNSPVYKKGPNRQRQYFKVYLNYRVRHKLPDEGNQKLDSKQKTYDADLVWVRKLVEDRLNFTELVRYEAVHRSARGRGQPVCWMDEVVFEHTCSFRGPTMVEAEY</sequence>
<dbReference type="SUPFAM" id="SSF55729">
    <property type="entry name" value="Acyl-CoA N-acyltransferases (Nat)"/>
    <property type="match status" value="1"/>
</dbReference>
<evidence type="ECO:0000313" key="4">
    <source>
        <dbReference type="Proteomes" id="UP000007322"/>
    </source>
</evidence>
<dbReference type="AlphaFoldDB" id="G2QCG2"/>
<dbReference type="EMBL" id="CP003004">
    <property type="protein sequence ID" value="AEO58138.1"/>
    <property type="molecule type" value="Genomic_DNA"/>
</dbReference>
<dbReference type="InParanoid" id="G2QCG2"/>
<dbReference type="Proteomes" id="UP000007322">
    <property type="component" value="Chromosome 3"/>
</dbReference>
<dbReference type="Gene3D" id="3.40.630.30">
    <property type="match status" value="1"/>
</dbReference>
<dbReference type="eggNOG" id="ENOG502SV8I">
    <property type="taxonomic scope" value="Eukaryota"/>
</dbReference>
<dbReference type="OMA" id="HRFNDEM"/>
<evidence type="ECO:0000313" key="3">
    <source>
        <dbReference type="EMBL" id="AEO58138.1"/>
    </source>
</evidence>
<dbReference type="InterPro" id="IPR016181">
    <property type="entry name" value="Acyl_CoA_acyltransferase"/>
</dbReference>
<feature type="domain" description="N-acetyltransferase" evidence="2">
    <location>
        <begin position="489"/>
        <end position="621"/>
    </location>
</feature>
<feature type="compositionally biased region" description="Basic and acidic residues" evidence="1">
    <location>
        <begin position="198"/>
        <end position="211"/>
    </location>
</feature>
<feature type="region of interest" description="Disordered" evidence="1">
    <location>
        <begin position="32"/>
        <end position="85"/>
    </location>
</feature>
<reference evidence="3 4" key="1">
    <citation type="journal article" date="2011" name="Nat. Biotechnol.">
        <title>Comparative genomic analysis of the thermophilic biomass-degrading fungi Myceliophthora thermophila and Thielavia terrestris.</title>
        <authorList>
            <person name="Berka R.M."/>
            <person name="Grigoriev I.V."/>
            <person name="Otillar R."/>
            <person name="Salamov A."/>
            <person name="Grimwood J."/>
            <person name="Reid I."/>
            <person name="Ishmael N."/>
            <person name="John T."/>
            <person name="Darmond C."/>
            <person name="Moisan M.-C."/>
            <person name="Henrissat B."/>
            <person name="Coutinho P.M."/>
            <person name="Lombard V."/>
            <person name="Natvig D.O."/>
            <person name="Lindquist E."/>
            <person name="Schmutz J."/>
            <person name="Lucas S."/>
            <person name="Harris P."/>
            <person name="Powlowski J."/>
            <person name="Bellemare A."/>
            <person name="Taylor D."/>
            <person name="Butler G."/>
            <person name="de Vries R.P."/>
            <person name="Allijn I.E."/>
            <person name="van den Brink J."/>
            <person name="Ushinsky S."/>
            <person name="Storms R."/>
            <person name="Powell A.J."/>
            <person name="Paulsen I.T."/>
            <person name="Elbourne L.D.H."/>
            <person name="Baker S.E."/>
            <person name="Magnuson J."/>
            <person name="LaBoissiere S."/>
            <person name="Clutterbuck A.J."/>
            <person name="Martinez D."/>
            <person name="Wogulis M."/>
            <person name="de Leon A.L."/>
            <person name="Rey M.W."/>
            <person name="Tsang A."/>
        </authorList>
    </citation>
    <scope>NUCLEOTIDE SEQUENCE [LARGE SCALE GENOMIC DNA]</scope>
    <source>
        <strain evidence="4">ATCC 42464 / BCRC 31852 / DSM 1799</strain>
    </source>
</reference>
<dbReference type="GO" id="GO:0016747">
    <property type="term" value="F:acyltransferase activity, transferring groups other than amino-acyl groups"/>
    <property type="evidence" value="ECO:0007669"/>
    <property type="project" value="InterPro"/>
</dbReference>
<organism evidence="3 4">
    <name type="scientific">Thermothelomyces thermophilus (strain ATCC 42464 / BCRC 31852 / DSM 1799)</name>
    <name type="common">Sporotrichum thermophile</name>
    <dbReference type="NCBI Taxonomy" id="573729"/>
    <lineage>
        <taxon>Eukaryota</taxon>
        <taxon>Fungi</taxon>
        <taxon>Dikarya</taxon>
        <taxon>Ascomycota</taxon>
        <taxon>Pezizomycotina</taxon>
        <taxon>Sordariomycetes</taxon>
        <taxon>Sordariomycetidae</taxon>
        <taxon>Sordariales</taxon>
        <taxon>Chaetomiaceae</taxon>
        <taxon>Thermothelomyces</taxon>
    </lineage>
</organism>
<evidence type="ECO:0000259" key="2">
    <source>
        <dbReference type="PROSITE" id="PS51186"/>
    </source>
</evidence>
<gene>
    <name evidence="3" type="ORF">MYCTH_101399</name>
</gene>